<dbReference type="EMBL" id="CACRXK020004610">
    <property type="protein sequence ID" value="CAB4003358.1"/>
    <property type="molecule type" value="Genomic_DNA"/>
</dbReference>
<dbReference type="CDD" id="cd01557">
    <property type="entry name" value="BCAT_beta_family"/>
    <property type="match status" value="1"/>
</dbReference>
<evidence type="ECO:0000256" key="10">
    <source>
        <dbReference type="RuleBase" id="RU004517"/>
    </source>
</evidence>
<dbReference type="InterPro" id="IPR043131">
    <property type="entry name" value="BCAT-like_N"/>
</dbReference>
<dbReference type="PANTHER" id="PTHR11825">
    <property type="entry name" value="SUBGROUP IIII AMINOTRANSFERASE"/>
    <property type="match status" value="1"/>
</dbReference>
<dbReference type="InterPro" id="IPR001544">
    <property type="entry name" value="Aminotrans_IV"/>
</dbReference>
<organism evidence="11 12">
    <name type="scientific">Paramuricea clavata</name>
    <name type="common">Red gorgonian</name>
    <name type="synonym">Violescent sea-whip</name>
    <dbReference type="NCBI Taxonomy" id="317549"/>
    <lineage>
        <taxon>Eukaryota</taxon>
        <taxon>Metazoa</taxon>
        <taxon>Cnidaria</taxon>
        <taxon>Anthozoa</taxon>
        <taxon>Octocorallia</taxon>
        <taxon>Malacalcyonacea</taxon>
        <taxon>Plexauridae</taxon>
        <taxon>Paramuricea</taxon>
    </lineage>
</organism>
<dbReference type="Gene3D" id="3.30.470.10">
    <property type="match status" value="1"/>
</dbReference>
<dbReference type="NCBIfam" id="NF009897">
    <property type="entry name" value="PRK13357.1"/>
    <property type="match status" value="1"/>
</dbReference>
<comment type="catalytic activity">
    <reaction evidence="10">
        <text>L-isoleucine + 2-oxoglutarate = (S)-3-methyl-2-oxopentanoate + L-glutamate</text>
        <dbReference type="Rhea" id="RHEA:24801"/>
        <dbReference type="ChEBI" id="CHEBI:16810"/>
        <dbReference type="ChEBI" id="CHEBI:29985"/>
        <dbReference type="ChEBI" id="CHEBI:35146"/>
        <dbReference type="ChEBI" id="CHEBI:58045"/>
        <dbReference type="EC" id="2.6.1.42"/>
    </reaction>
</comment>
<dbReference type="PROSITE" id="PS00770">
    <property type="entry name" value="AA_TRANSFER_CLASS_4"/>
    <property type="match status" value="1"/>
</dbReference>
<dbReference type="InterPro" id="IPR036038">
    <property type="entry name" value="Aminotransferase-like"/>
</dbReference>
<proteinExistence type="inferred from homology"/>
<comment type="cofactor">
    <cofactor evidence="1 9">
        <name>pyridoxal 5'-phosphate</name>
        <dbReference type="ChEBI" id="CHEBI:597326"/>
    </cofactor>
</comment>
<evidence type="ECO:0000256" key="9">
    <source>
        <dbReference type="RuleBase" id="RU004516"/>
    </source>
</evidence>
<dbReference type="SUPFAM" id="SSF56752">
    <property type="entry name" value="D-aminoacid aminotransferase-like PLP-dependent enzymes"/>
    <property type="match status" value="1"/>
</dbReference>
<reference evidence="11" key="1">
    <citation type="submission" date="2020-04" db="EMBL/GenBank/DDBJ databases">
        <authorList>
            <person name="Alioto T."/>
            <person name="Alioto T."/>
            <person name="Gomez Garrido J."/>
        </authorList>
    </citation>
    <scope>NUCLEOTIDE SEQUENCE</scope>
    <source>
        <strain evidence="11">A484AB</strain>
    </source>
</reference>
<dbReference type="InterPro" id="IPR033939">
    <property type="entry name" value="BCAT_family"/>
</dbReference>
<evidence type="ECO:0000256" key="7">
    <source>
        <dbReference type="ARBA" id="ARBA00023304"/>
    </source>
</evidence>
<gene>
    <name evidence="11" type="ORF">PACLA_8A069275</name>
</gene>
<evidence type="ECO:0000256" key="5">
    <source>
        <dbReference type="ARBA" id="ARBA00022679"/>
    </source>
</evidence>
<keyword evidence="6 9" id="KW-0663">Pyridoxal phosphate</keyword>
<dbReference type="Pfam" id="PF01063">
    <property type="entry name" value="Aminotran_4"/>
    <property type="match status" value="1"/>
</dbReference>
<dbReference type="GO" id="GO:0009099">
    <property type="term" value="P:L-valine biosynthetic process"/>
    <property type="evidence" value="ECO:0007669"/>
    <property type="project" value="TreeGrafter"/>
</dbReference>
<keyword evidence="4 10" id="KW-0028">Amino-acid biosynthesis</keyword>
<protein>
    <recommendedName>
        <fullName evidence="10">Branched-chain-amino-acid aminotransferase</fullName>
        <ecNumber evidence="10">2.6.1.42</ecNumber>
    </recommendedName>
</protein>
<dbReference type="GO" id="GO:0004084">
    <property type="term" value="F:branched-chain-amino-acid transaminase activity"/>
    <property type="evidence" value="ECO:0007669"/>
    <property type="project" value="UniProtKB-EC"/>
</dbReference>
<keyword evidence="5 10" id="KW-0808">Transferase</keyword>
<comment type="catalytic activity">
    <reaction evidence="10">
        <text>L-valine + 2-oxoglutarate = 3-methyl-2-oxobutanoate + L-glutamate</text>
        <dbReference type="Rhea" id="RHEA:24813"/>
        <dbReference type="ChEBI" id="CHEBI:11851"/>
        <dbReference type="ChEBI" id="CHEBI:16810"/>
        <dbReference type="ChEBI" id="CHEBI:29985"/>
        <dbReference type="ChEBI" id="CHEBI:57762"/>
        <dbReference type="EC" id="2.6.1.42"/>
    </reaction>
</comment>
<evidence type="ECO:0000256" key="8">
    <source>
        <dbReference type="RuleBase" id="RU004106"/>
    </source>
</evidence>
<dbReference type="GO" id="GO:0009098">
    <property type="term" value="P:L-leucine biosynthetic process"/>
    <property type="evidence" value="ECO:0007669"/>
    <property type="project" value="TreeGrafter"/>
</dbReference>
<feature type="non-terminal residue" evidence="11">
    <location>
        <position position="1"/>
    </location>
</feature>
<evidence type="ECO:0000256" key="2">
    <source>
        <dbReference type="ARBA" id="ARBA00009320"/>
    </source>
</evidence>
<dbReference type="GO" id="GO:0005739">
    <property type="term" value="C:mitochondrion"/>
    <property type="evidence" value="ECO:0007669"/>
    <property type="project" value="TreeGrafter"/>
</dbReference>
<evidence type="ECO:0000256" key="6">
    <source>
        <dbReference type="ARBA" id="ARBA00022898"/>
    </source>
</evidence>
<keyword evidence="7 10" id="KW-0100">Branched-chain amino acid biosynthesis</keyword>
<dbReference type="Proteomes" id="UP001152795">
    <property type="component" value="Unassembled WGS sequence"/>
</dbReference>
<comment type="similarity">
    <text evidence="2 8">Belongs to the class-IV pyridoxal-phosphate-dependent aminotransferase family.</text>
</comment>
<dbReference type="InterPro" id="IPR018300">
    <property type="entry name" value="Aminotrans_IV_CS"/>
</dbReference>
<dbReference type="PANTHER" id="PTHR11825:SF44">
    <property type="entry name" value="BRANCHED-CHAIN-AMINO-ACID AMINOTRANSFERASE"/>
    <property type="match status" value="1"/>
</dbReference>
<keyword evidence="3 10" id="KW-0032">Aminotransferase</keyword>
<comment type="catalytic activity">
    <reaction evidence="10">
        <text>L-leucine + 2-oxoglutarate = 4-methyl-2-oxopentanoate + L-glutamate</text>
        <dbReference type="Rhea" id="RHEA:18321"/>
        <dbReference type="ChEBI" id="CHEBI:16810"/>
        <dbReference type="ChEBI" id="CHEBI:17865"/>
        <dbReference type="ChEBI" id="CHEBI:29985"/>
        <dbReference type="ChEBI" id="CHEBI:57427"/>
        <dbReference type="EC" id="2.6.1.42"/>
    </reaction>
</comment>
<evidence type="ECO:0000256" key="3">
    <source>
        <dbReference type="ARBA" id="ARBA00022576"/>
    </source>
</evidence>
<evidence type="ECO:0000313" key="12">
    <source>
        <dbReference type="Proteomes" id="UP001152795"/>
    </source>
</evidence>
<evidence type="ECO:0000256" key="4">
    <source>
        <dbReference type="ARBA" id="ARBA00022605"/>
    </source>
</evidence>
<dbReference type="NCBIfam" id="TIGR01123">
    <property type="entry name" value="ilvE_II"/>
    <property type="match status" value="1"/>
</dbReference>
<evidence type="ECO:0000313" key="11">
    <source>
        <dbReference type="EMBL" id="CAB4003358.1"/>
    </source>
</evidence>
<dbReference type="AlphaFoldDB" id="A0A6S7IKP9"/>
<dbReference type="EC" id="2.6.1.42" evidence="10"/>
<keyword evidence="12" id="KW-1185">Reference proteome</keyword>
<name>A0A6S7IKP9_PARCT</name>
<dbReference type="OrthoDB" id="1732691at2759"/>
<dbReference type="PIRSF" id="PIRSF006468">
    <property type="entry name" value="BCAT1"/>
    <property type="match status" value="1"/>
</dbReference>
<dbReference type="InterPro" id="IPR043132">
    <property type="entry name" value="BCAT-like_C"/>
</dbReference>
<evidence type="ECO:0000256" key="1">
    <source>
        <dbReference type="ARBA" id="ARBA00001933"/>
    </source>
</evidence>
<accession>A0A6S7IKP9</accession>
<dbReference type="Gene3D" id="3.20.10.10">
    <property type="entry name" value="D-amino Acid Aminotransferase, subunit A, domain 2"/>
    <property type="match status" value="1"/>
</dbReference>
<dbReference type="InterPro" id="IPR005786">
    <property type="entry name" value="B_amino_transII"/>
</dbReference>
<comment type="caution">
    <text evidence="11">The sequence shown here is derived from an EMBL/GenBank/DDBJ whole genome shotgun (WGS) entry which is preliminary data.</text>
</comment>
<sequence length="340" mass="38332">MAFSLRTLSRLSLKSVVPRHCASTVSKVLPRCMSSMSDIKHDNLKVTKCSTPKDKPTDIGNIEFGAAFTDHMLTIQWSIHNGWENPEIKPYGNISLSPAAKVLHYAVEGFEGMKAYFDSSDGSIRLFRPMENVLRLQRTAERMCLPKFDGDEFLKCLMELVKVDKDWVPKEDSCSLYLRPTFIGTGPTLGVSEANEALLYCILSPVGPYFKTGSFKPVSLMADSRFVRSWHGGCGDSKAGGNYAPTLFAQAEARKRNCEQVLWLYGEDQQITEVGTMNLFIYLENENGEEELVTPPLDGLILPGITRMSMLDLARQWNEFKISERQYTMDDLIKALKEQR</sequence>
<dbReference type="FunFam" id="3.30.470.10:FF:000002">
    <property type="entry name" value="Branched-chain-amino-acid aminotransferase"/>
    <property type="match status" value="1"/>
</dbReference>